<proteinExistence type="predicted"/>
<reference evidence="1" key="1">
    <citation type="submission" date="2020-03" db="EMBL/GenBank/DDBJ databases">
        <title>The deep terrestrial virosphere.</title>
        <authorList>
            <person name="Holmfeldt K."/>
            <person name="Nilsson E."/>
            <person name="Simone D."/>
            <person name="Lopez-Fernandez M."/>
            <person name="Wu X."/>
            <person name="de Brujin I."/>
            <person name="Lundin D."/>
            <person name="Andersson A."/>
            <person name="Bertilsson S."/>
            <person name="Dopson M."/>
        </authorList>
    </citation>
    <scope>NUCLEOTIDE SEQUENCE</scope>
    <source>
        <strain evidence="1">TM448A00065</strain>
        <strain evidence="2">TM448B00134</strain>
    </source>
</reference>
<name>A0A6H1Z9G8_9ZZZZ</name>
<dbReference type="EMBL" id="MT144591">
    <property type="protein sequence ID" value="QJH93750.1"/>
    <property type="molecule type" value="Genomic_DNA"/>
</dbReference>
<evidence type="ECO:0000313" key="2">
    <source>
        <dbReference type="EMBL" id="QJH93750.1"/>
    </source>
</evidence>
<organism evidence="1">
    <name type="scientific">viral metagenome</name>
    <dbReference type="NCBI Taxonomy" id="1070528"/>
    <lineage>
        <taxon>unclassified sequences</taxon>
        <taxon>metagenomes</taxon>
        <taxon>organismal metagenomes</taxon>
    </lineage>
</organism>
<dbReference type="EMBL" id="MT143972">
    <property type="protein sequence ID" value="QJA44017.1"/>
    <property type="molecule type" value="Genomic_DNA"/>
</dbReference>
<sequence length="57" mass="6293">MEIKVGGMVNIAASKFGWDSFRGPAAVLEISGKEYLVAMENGGQDVWFNAQRVEEMK</sequence>
<protein>
    <submittedName>
        <fullName evidence="1">Uncharacterized protein</fullName>
    </submittedName>
</protein>
<gene>
    <name evidence="1" type="ORF">TM448A00065_0063</name>
    <name evidence="2" type="ORF">TM448B00134_0044</name>
</gene>
<accession>A0A6H1Z9G8</accession>
<dbReference type="AlphaFoldDB" id="A0A6H1Z9G8"/>
<evidence type="ECO:0000313" key="1">
    <source>
        <dbReference type="EMBL" id="QJA44017.1"/>
    </source>
</evidence>